<evidence type="ECO:0000256" key="15">
    <source>
        <dbReference type="SAM" id="Phobius"/>
    </source>
</evidence>
<dbReference type="SUPFAM" id="SSF52200">
    <property type="entry name" value="Toll/Interleukin receptor TIR domain"/>
    <property type="match status" value="1"/>
</dbReference>
<keyword evidence="5" id="KW-0677">Repeat</keyword>
<reference evidence="18" key="1">
    <citation type="submission" date="2023-08" db="EMBL/GenBank/DDBJ databases">
        <authorList>
            <person name="Alioto T."/>
            <person name="Alioto T."/>
            <person name="Gomez Garrido J."/>
        </authorList>
    </citation>
    <scope>NUCLEOTIDE SEQUENCE</scope>
</reference>
<proteinExistence type="inferred from homology"/>
<dbReference type="SMART" id="SM00409">
    <property type="entry name" value="IG"/>
    <property type="match status" value="3"/>
</dbReference>
<name>A0AAV1FY96_XYRNO</name>
<evidence type="ECO:0000256" key="13">
    <source>
        <dbReference type="ARBA" id="ARBA00023319"/>
    </source>
</evidence>
<keyword evidence="10" id="KW-1015">Disulfide bond</keyword>
<dbReference type="InterPro" id="IPR036179">
    <property type="entry name" value="Ig-like_dom_sf"/>
</dbReference>
<evidence type="ECO:0000259" key="17">
    <source>
        <dbReference type="PROSITE" id="PS50835"/>
    </source>
</evidence>
<dbReference type="SMART" id="SM00442">
    <property type="entry name" value="FGF"/>
    <property type="match status" value="1"/>
</dbReference>
<keyword evidence="13" id="KW-0393">Immunoglobulin domain</keyword>
<feature type="compositionally biased region" description="Low complexity" evidence="14">
    <location>
        <begin position="793"/>
        <end position="802"/>
    </location>
</feature>
<evidence type="ECO:0000256" key="6">
    <source>
        <dbReference type="ARBA" id="ARBA00022801"/>
    </source>
</evidence>
<sequence length="970" mass="110101">MTRYCGLFRRLLSGESKGEQADEEEGSAQRESSQQEPQLKGIVTRLFSEQGFYLQMQPDGTISGNKDENSDNTLFNLIPVGLRVVAIQGVKAGLYVAMNAEGFLYTSDIFTAECKFKESVFENYYVIYSSTLYRQHESGRAWFLGLNKDGVIMKGNRVKKTKPCSHFVPRPIEVCMYKEPSLHELEEKLQKSSRSPTLDDLPDLPSMASFVSSLLFFFIAVVGLTPAVSQSSEPAEPMCDHDWGEFNQGAVSVVEGDAGWLSCPLFAHPSVYNYSSTQSTGHNLVWYHTPQGQDLENPIKYSLRLSKERERLWLQPATSADAGLYICMLSNKSSCSKIAMRLTVLPREEVIRGNACKLPAIGATSQVVIPLQGGKMLQCPDLQEAAKMADGELTVSWYHQTPENTCDLYPFWNTHRQQKGAGLQFHYMLKPYRGLYFCTVHYQKKGKTLNFTRSINVTAVYPINVPKEPTILQPAESQVFTVKQDTEVRLKCRGLFPYLESPWDIWWTVDGKTLDKLPDHHRFSRINRQESYDLGDRTEESVLVIKDFQSQDLNREFNCSVRNAKGFRTRRAQLKEEVSLPSVELGCGLGVTLVLMLLLFVVYHVFWLELLLLYRSWFGTDERYTDDKEYDVYISYARNSEEEQFVLSTLRQVLENELGYSVCIFDRDSLPGGNLSEALLLSMKRSRRLLFLLSPDFLVEKSFSLLECRLGLYLQHGHQASIVTVVYRSVSKLPCVEVAQLRQAADASITWRGSRSEAPRSRFWLRLRLALPVRPLALGRRLIDSTSSHSDLAAQAVQRVQRTQNQSQGANQSHRNRRDSANQSLRDRQAPPRARGRMRRWSTYREEALQHSRRCSGCAGFVGQVENRRAELIVETEMQEVSHDRTEIQSDHVPETQHPLAPDSNQDPHSVPDTDPDPDSDPDSDPEPSPVPDFTPKLDFGCTLPTCLQNNHGAKHKQQQLVIGSRTEGL</sequence>
<dbReference type="InterPro" id="IPR041416">
    <property type="entry name" value="IL-1RAcP-like_ig"/>
</dbReference>
<evidence type="ECO:0000256" key="1">
    <source>
        <dbReference type="ARBA" id="ARBA00004479"/>
    </source>
</evidence>
<dbReference type="Gene3D" id="2.80.10.50">
    <property type="match status" value="1"/>
</dbReference>
<feature type="domain" description="Ig-like" evidence="17">
    <location>
        <begin position="226"/>
        <end position="343"/>
    </location>
</feature>
<dbReference type="InterPro" id="IPR000157">
    <property type="entry name" value="TIR_dom"/>
</dbReference>
<evidence type="ECO:0000259" key="16">
    <source>
        <dbReference type="PROSITE" id="PS50104"/>
    </source>
</evidence>
<feature type="compositionally biased region" description="Acidic residues" evidence="14">
    <location>
        <begin position="914"/>
        <end position="926"/>
    </location>
</feature>
<dbReference type="InterPro" id="IPR013783">
    <property type="entry name" value="Ig-like_fold"/>
</dbReference>
<organism evidence="18 19">
    <name type="scientific">Xyrichtys novacula</name>
    <name type="common">Pearly razorfish</name>
    <name type="synonym">Hemipteronotus novacula</name>
    <dbReference type="NCBI Taxonomy" id="13765"/>
    <lineage>
        <taxon>Eukaryota</taxon>
        <taxon>Metazoa</taxon>
        <taxon>Chordata</taxon>
        <taxon>Craniata</taxon>
        <taxon>Vertebrata</taxon>
        <taxon>Euteleostomi</taxon>
        <taxon>Actinopterygii</taxon>
        <taxon>Neopterygii</taxon>
        <taxon>Teleostei</taxon>
        <taxon>Neoteleostei</taxon>
        <taxon>Acanthomorphata</taxon>
        <taxon>Eupercaria</taxon>
        <taxon>Labriformes</taxon>
        <taxon>Labridae</taxon>
        <taxon>Xyrichtys</taxon>
    </lineage>
</organism>
<feature type="transmembrane region" description="Helical" evidence="15">
    <location>
        <begin position="204"/>
        <end position="224"/>
    </location>
</feature>
<dbReference type="Pfam" id="PF00167">
    <property type="entry name" value="FGF"/>
    <property type="match status" value="1"/>
</dbReference>
<dbReference type="InterPro" id="IPR008996">
    <property type="entry name" value="IL1/FGF"/>
</dbReference>
<evidence type="ECO:0000313" key="19">
    <source>
        <dbReference type="Proteomes" id="UP001178508"/>
    </source>
</evidence>
<evidence type="ECO:0000256" key="11">
    <source>
        <dbReference type="ARBA" id="ARBA00023170"/>
    </source>
</evidence>
<dbReference type="InterPro" id="IPR002209">
    <property type="entry name" value="Fibroblast_GF_fam"/>
</dbReference>
<evidence type="ECO:0000256" key="4">
    <source>
        <dbReference type="ARBA" id="ARBA00022729"/>
    </source>
</evidence>
<dbReference type="Pfam" id="PF01582">
    <property type="entry name" value="TIR"/>
    <property type="match status" value="1"/>
</dbReference>
<feature type="domain" description="TIR" evidence="16">
    <location>
        <begin position="628"/>
        <end position="771"/>
    </location>
</feature>
<feature type="compositionally biased region" description="Basic and acidic residues" evidence="14">
    <location>
        <begin position="880"/>
        <end position="895"/>
    </location>
</feature>
<dbReference type="InterPro" id="IPR015621">
    <property type="entry name" value="IL-1_rcpt_fam"/>
</dbReference>
<keyword evidence="12" id="KW-0325">Glycoprotein</keyword>
<evidence type="ECO:0000256" key="3">
    <source>
        <dbReference type="ARBA" id="ARBA00009752"/>
    </source>
</evidence>
<dbReference type="InterPro" id="IPR003599">
    <property type="entry name" value="Ig_sub"/>
</dbReference>
<dbReference type="GO" id="GO:0008083">
    <property type="term" value="F:growth factor activity"/>
    <property type="evidence" value="ECO:0007669"/>
    <property type="project" value="InterPro"/>
</dbReference>
<feature type="transmembrane region" description="Helical" evidence="15">
    <location>
        <begin position="589"/>
        <end position="614"/>
    </location>
</feature>
<evidence type="ECO:0000256" key="10">
    <source>
        <dbReference type="ARBA" id="ARBA00023157"/>
    </source>
</evidence>
<dbReference type="InterPro" id="IPR035897">
    <property type="entry name" value="Toll_tir_struct_dom_sf"/>
</dbReference>
<feature type="region of interest" description="Disordered" evidence="14">
    <location>
        <begin position="876"/>
        <end position="970"/>
    </location>
</feature>
<comment type="similarity">
    <text evidence="3">Belongs to the interleukin-1 receptor family.</text>
</comment>
<evidence type="ECO:0000256" key="7">
    <source>
        <dbReference type="ARBA" id="ARBA00022989"/>
    </source>
</evidence>
<keyword evidence="8" id="KW-0520">NAD</keyword>
<dbReference type="AlphaFoldDB" id="A0AAV1FY96"/>
<evidence type="ECO:0000313" key="18">
    <source>
        <dbReference type="EMBL" id="CAJ1066237.1"/>
    </source>
</evidence>
<keyword evidence="11 18" id="KW-0675">Receptor</keyword>
<dbReference type="GO" id="GO:0016020">
    <property type="term" value="C:membrane"/>
    <property type="evidence" value="ECO:0007669"/>
    <property type="project" value="UniProtKB-SubCell"/>
</dbReference>
<feature type="region of interest" description="Disordered" evidence="14">
    <location>
        <begin position="15"/>
        <end position="37"/>
    </location>
</feature>
<dbReference type="PROSITE" id="PS50104">
    <property type="entry name" value="TIR"/>
    <property type="match status" value="1"/>
</dbReference>
<dbReference type="FunFam" id="2.80.10.50:FF:000001">
    <property type="entry name" value="Fibroblast growth factor"/>
    <property type="match status" value="1"/>
</dbReference>
<dbReference type="SMART" id="SM00255">
    <property type="entry name" value="TIR"/>
    <property type="match status" value="1"/>
</dbReference>
<dbReference type="PRINTS" id="PR01537">
    <property type="entry name" value="INTRLKN1R1F"/>
</dbReference>
<evidence type="ECO:0000256" key="5">
    <source>
        <dbReference type="ARBA" id="ARBA00022737"/>
    </source>
</evidence>
<keyword evidence="6" id="KW-0378">Hydrolase</keyword>
<dbReference type="Gene3D" id="2.60.40.10">
    <property type="entry name" value="Immunoglobulins"/>
    <property type="match status" value="3"/>
</dbReference>
<evidence type="ECO:0000256" key="14">
    <source>
        <dbReference type="SAM" id="MobiDB-lite"/>
    </source>
</evidence>
<dbReference type="PROSITE" id="PS00247">
    <property type="entry name" value="HBGF_FGF"/>
    <property type="match status" value="1"/>
</dbReference>
<evidence type="ECO:0000256" key="8">
    <source>
        <dbReference type="ARBA" id="ARBA00023027"/>
    </source>
</evidence>
<dbReference type="PANTHER" id="PTHR11890:SF20">
    <property type="entry name" value="INTERLEUKIN-1 RECEPTOR ACCESSORY PROTEIN"/>
    <property type="match status" value="1"/>
</dbReference>
<dbReference type="SUPFAM" id="SSF48726">
    <property type="entry name" value="Immunoglobulin"/>
    <property type="match status" value="2"/>
</dbReference>
<feature type="domain" description="Ig-like" evidence="17">
    <location>
        <begin position="469"/>
        <end position="579"/>
    </location>
</feature>
<comment type="similarity">
    <text evidence="2">Belongs to the heparin-binding growth factors family.</text>
</comment>
<evidence type="ECO:0000256" key="12">
    <source>
        <dbReference type="ARBA" id="ARBA00023180"/>
    </source>
</evidence>
<keyword evidence="15" id="KW-0812">Transmembrane</keyword>
<feature type="region of interest" description="Disordered" evidence="14">
    <location>
        <begin position="793"/>
        <end position="841"/>
    </location>
</feature>
<dbReference type="SUPFAM" id="SSF50353">
    <property type="entry name" value="Cytokine"/>
    <property type="match status" value="1"/>
</dbReference>
<evidence type="ECO:0000256" key="9">
    <source>
        <dbReference type="ARBA" id="ARBA00023136"/>
    </source>
</evidence>
<accession>A0AAV1FY96</accession>
<dbReference type="EMBL" id="OY660873">
    <property type="protein sequence ID" value="CAJ1066237.1"/>
    <property type="molecule type" value="Genomic_DNA"/>
</dbReference>
<keyword evidence="9 15" id="KW-0472">Membrane</keyword>
<dbReference type="Gene3D" id="3.40.50.10140">
    <property type="entry name" value="Toll/interleukin-1 receptor homology (TIR) domain"/>
    <property type="match status" value="1"/>
</dbReference>
<dbReference type="Pfam" id="PF18452">
    <property type="entry name" value="Ig_6"/>
    <property type="match status" value="1"/>
</dbReference>
<dbReference type="GO" id="GO:0016787">
    <property type="term" value="F:hydrolase activity"/>
    <property type="evidence" value="ECO:0007669"/>
    <property type="project" value="UniProtKB-KW"/>
</dbReference>
<comment type="subcellular location">
    <subcellularLocation>
        <location evidence="1">Membrane</location>
        <topology evidence="1">Single-pass type I membrane protein</topology>
    </subcellularLocation>
</comment>
<gene>
    <name evidence="18" type="ORF">XNOV1_A017796</name>
</gene>
<dbReference type="PANTHER" id="PTHR11890">
    <property type="entry name" value="INTERLEUKIN-1 RECEPTOR FAMILY MEMBER"/>
    <property type="match status" value="1"/>
</dbReference>
<keyword evidence="19" id="KW-1185">Reference proteome</keyword>
<keyword evidence="7 15" id="KW-1133">Transmembrane helix</keyword>
<protein>
    <submittedName>
        <fullName evidence="18">Interleukin-1 receptor accessory protein isoform X3</fullName>
    </submittedName>
</protein>
<feature type="compositionally biased region" description="Polar residues" evidence="14">
    <location>
        <begin position="803"/>
        <end position="813"/>
    </location>
</feature>
<dbReference type="PROSITE" id="PS50835">
    <property type="entry name" value="IG_LIKE"/>
    <property type="match status" value="2"/>
</dbReference>
<evidence type="ECO:0000256" key="2">
    <source>
        <dbReference type="ARBA" id="ARBA00007936"/>
    </source>
</evidence>
<dbReference type="InterPro" id="IPR007110">
    <property type="entry name" value="Ig-like_dom"/>
</dbReference>
<dbReference type="Proteomes" id="UP001178508">
    <property type="component" value="Chromosome 10"/>
</dbReference>
<keyword evidence="4" id="KW-0732">Signal</keyword>